<organism evidence="6 7">
    <name type="scientific">Amycolatopsis mongoliensis</name>
    <dbReference type="NCBI Taxonomy" id="715475"/>
    <lineage>
        <taxon>Bacteria</taxon>
        <taxon>Bacillati</taxon>
        <taxon>Actinomycetota</taxon>
        <taxon>Actinomycetes</taxon>
        <taxon>Pseudonocardiales</taxon>
        <taxon>Pseudonocardiaceae</taxon>
        <taxon>Amycolatopsis</taxon>
    </lineage>
</organism>
<reference evidence="6 7" key="1">
    <citation type="submission" date="2023-06" db="EMBL/GenBank/DDBJ databases">
        <authorList>
            <person name="Oyuntsetseg B."/>
            <person name="Kim S.B."/>
        </authorList>
    </citation>
    <scope>NUCLEOTIDE SEQUENCE [LARGE SCALE GENOMIC DNA]</scope>
    <source>
        <strain evidence="6 7">4-36</strain>
    </source>
</reference>
<dbReference type="SUPFAM" id="SSF46689">
    <property type="entry name" value="Homeodomain-like"/>
    <property type="match status" value="1"/>
</dbReference>
<dbReference type="PROSITE" id="PS50977">
    <property type="entry name" value="HTH_TETR_2"/>
    <property type="match status" value="1"/>
</dbReference>
<dbReference type="RefSeq" id="WP_285998749.1">
    <property type="nucleotide sequence ID" value="NZ_CP127295.1"/>
</dbReference>
<dbReference type="Proteomes" id="UP001239397">
    <property type="component" value="Chromosome"/>
</dbReference>
<name>A0A9Y2JS20_9PSEU</name>
<accession>A0A9Y2JS20</accession>
<sequence>MARPRSFDEAAVLRAARDQFWEHGYAGTKVDDIAAATGLGKGSLYGAFGDKHALYLRVYDYYCTESTDGVRHQLEGPDDTALRRLGDHVRAIAESVAADRERRGCLIAKGAAECAEHDEAVAARTRRAFRDLQDYLTACIAGAQRAGDIDTGPDPAHLAGLVLAVLRGLEALGKGGVEPDSIRAIAETAIAVLPRPVKP</sequence>
<keyword evidence="3" id="KW-0804">Transcription</keyword>
<dbReference type="SUPFAM" id="SSF48498">
    <property type="entry name" value="Tetracyclin repressor-like, C-terminal domain"/>
    <property type="match status" value="1"/>
</dbReference>
<evidence type="ECO:0000256" key="2">
    <source>
        <dbReference type="ARBA" id="ARBA00023125"/>
    </source>
</evidence>
<proteinExistence type="predicted"/>
<dbReference type="Gene3D" id="1.10.10.60">
    <property type="entry name" value="Homeodomain-like"/>
    <property type="match status" value="1"/>
</dbReference>
<evidence type="ECO:0000256" key="1">
    <source>
        <dbReference type="ARBA" id="ARBA00023015"/>
    </source>
</evidence>
<evidence type="ECO:0000259" key="5">
    <source>
        <dbReference type="PROSITE" id="PS50977"/>
    </source>
</evidence>
<dbReference type="PRINTS" id="PR00455">
    <property type="entry name" value="HTHTETR"/>
</dbReference>
<protein>
    <submittedName>
        <fullName evidence="6">TetR/AcrR family transcriptional regulator</fullName>
    </submittedName>
</protein>
<keyword evidence="1" id="KW-0805">Transcription regulation</keyword>
<dbReference type="Pfam" id="PF16925">
    <property type="entry name" value="TetR_C_13"/>
    <property type="match status" value="1"/>
</dbReference>
<dbReference type="InterPro" id="IPR011075">
    <property type="entry name" value="TetR_C"/>
</dbReference>
<evidence type="ECO:0000256" key="3">
    <source>
        <dbReference type="ARBA" id="ARBA00023163"/>
    </source>
</evidence>
<dbReference type="InterPro" id="IPR009057">
    <property type="entry name" value="Homeodomain-like_sf"/>
</dbReference>
<gene>
    <name evidence="6" type="ORF">QRX60_00140</name>
</gene>
<keyword evidence="2 4" id="KW-0238">DNA-binding</keyword>
<keyword evidence="7" id="KW-1185">Reference proteome</keyword>
<dbReference type="PANTHER" id="PTHR47506">
    <property type="entry name" value="TRANSCRIPTIONAL REGULATORY PROTEIN"/>
    <property type="match status" value="1"/>
</dbReference>
<dbReference type="AlphaFoldDB" id="A0A9Y2JS20"/>
<dbReference type="KEGG" id="amog:QRX60_00140"/>
<feature type="domain" description="HTH tetR-type" evidence="5">
    <location>
        <begin position="6"/>
        <end position="66"/>
    </location>
</feature>
<dbReference type="GO" id="GO:0003677">
    <property type="term" value="F:DNA binding"/>
    <property type="evidence" value="ECO:0007669"/>
    <property type="project" value="UniProtKB-UniRule"/>
</dbReference>
<dbReference type="EMBL" id="CP127295">
    <property type="protein sequence ID" value="WIY02322.1"/>
    <property type="molecule type" value="Genomic_DNA"/>
</dbReference>
<dbReference type="InterPro" id="IPR001647">
    <property type="entry name" value="HTH_TetR"/>
</dbReference>
<dbReference type="Pfam" id="PF00440">
    <property type="entry name" value="TetR_N"/>
    <property type="match status" value="1"/>
</dbReference>
<evidence type="ECO:0000256" key="4">
    <source>
        <dbReference type="PROSITE-ProRule" id="PRU00335"/>
    </source>
</evidence>
<dbReference type="InterPro" id="IPR036271">
    <property type="entry name" value="Tet_transcr_reg_TetR-rel_C_sf"/>
</dbReference>
<feature type="DNA-binding region" description="H-T-H motif" evidence="4">
    <location>
        <begin position="29"/>
        <end position="48"/>
    </location>
</feature>
<evidence type="ECO:0000313" key="6">
    <source>
        <dbReference type="EMBL" id="WIY02322.1"/>
    </source>
</evidence>
<evidence type="ECO:0000313" key="7">
    <source>
        <dbReference type="Proteomes" id="UP001239397"/>
    </source>
</evidence>
<dbReference type="Gene3D" id="1.10.357.10">
    <property type="entry name" value="Tetracycline Repressor, domain 2"/>
    <property type="match status" value="1"/>
</dbReference>
<dbReference type="PANTHER" id="PTHR47506:SF1">
    <property type="entry name" value="HTH-TYPE TRANSCRIPTIONAL REGULATOR YJDC"/>
    <property type="match status" value="1"/>
</dbReference>